<proteinExistence type="predicted"/>
<dbReference type="EMBL" id="BARV01035623">
    <property type="protein sequence ID" value="GAI58220.1"/>
    <property type="molecule type" value="Genomic_DNA"/>
</dbReference>
<accession>X1R519</accession>
<protein>
    <submittedName>
        <fullName evidence="1">Uncharacterized protein</fullName>
    </submittedName>
</protein>
<reference evidence="1" key="1">
    <citation type="journal article" date="2014" name="Front. Microbiol.">
        <title>High frequency of phylogenetically diverse reductive dehalogenase-homologous genes in deep subseafloor sedimentary metagenomes.</title>
        <authorList>
            <person name="Kawai M."/>
            <person name="Futagami T."/>
            <person name="Toyoda A."/>
            <person name="Takaki Y."/>
            <person name="Nishi S."/>
            <person name="Hori S."/>
            <person name="Arai W."/>
            <person name="Tsubouchi T."/>
            <person name="Morono Y."/>
            <person name="Uchiyama I."/>
            <person name="Ito T."/>
            <person name="Fujiyama A."/>
            <person name="Inagaki F."/>
            <person name="Takami H."/>
        </authorList>
    </citation>
    <scope>NUCLEOTIDE SEQUENCE</scope>
    <source>
        <strain evidence="1">Expedition CK06-06</strain>
    </source>
</reference>
<dbReference type="AlphaFoldDB" id="X1R519"/>
<organism evidence="1">
    <name type="scientific">marine sediment metagenome</name>
    <dbReference type="NCBI Taxonomy" id="412755"/>
    <lineage>
        <taxon>unclassified sequences</taxon>
        <taxon>metagenomes</taxon>
        <taxon>ecological metagenomes</taxon>
    </lineage>
</organism>
<comment type="caution">
    <text evidence="1">The sequence shown here is derived from an EMBL/GenBank/DDBJ whole genome shotgun (WGS) entry which is preliminary data.</text>
</comment>
<name>X1R519_9ZZZZ</name>
<sequence length="101" mass="10640">RYSPIGGVLDSAILHFPAGCETLVEIFVNNGTNQVLPAPATGGTQGNIGIALDAVTQSFDINLPIEQGTPLEVVVINHDEINSHTVSVILKVSDKKTYMGP</sequence>
<evidence type="ECO:0000313" key="1">
    <source>
        <dbReference type="EMBL" id="GAI58220.1"/>
    </source>
</evidence>
<feature type="non-terminal residue" evidence="1">
    <location>
        <position position="1"/>
    </location>
</feature>
<gene>
    <name evidence="1" type="ORF">S06H3_55553</name>
</gene>